<reference evidence="1" key="1">
    <citation type="submission" date="2021-05" db="EMBL/GenBank/DDBJ databases">
        <authorList>
            <person name="Pan Q."/>
            <person name="Jouanno E."/>
            <person name="Zahm M."/>
            <person name="Klopp C."/>
            <person name="Cabau C."/>
            <person name="Louis A."/>
            <person name="Berthelot C."/>
            <person name="Parey E."/>
            <person name="Roest Crollius H."/>
            <person name="Montfort J."/>
            <person name="Robinson-Rechavi M."/>
            <person name="Bouchez O."/>
            <person name="Lampietro C."/>
            <person name="Lopez Roques C."/>
            <person name="Donnadieu C."/>
            <person name="Postlethwait J."/>
            <person name="Bobe J."/>
            <person name="Dillon D."/>
            <person name="Chandos A."/>
            <person name="von Hippel F."/>
            <person name="Guiguen Y."/>
        </authorList>
    </citation>
    <scope>NUCLEOTIDE SEQUENCE</scope>
    <source>
        <strain evidence="1">YG-Jan2019</strain>
    </source>
</reference>
<evidence type="ECO:0000313" key="1">
    <source>
        <dbReference type="EMBL" id="KAJ7996126.1"/>
    </source>
</evidence>
<keyword evidence="2" id="KW-1185">Reference proteome</keyword>
<organism evidence="1 2">
    <name type="scientific">Dallia pectoralis</name>
    <name type="common">Alaska blackfish</name>
    <dbReference type="NCBI Taxonomy" id="75939"/>
    <lineage>
        <taxon>Eukaryota</taxon>
        <taxon>Metazoa</taxon>
        <taxon>Chordata</taxon>
        <taxon>Craniata</taxon>
        <taxon>Vertebrata</taxon>
        <taxon>Euteleostomi</taxon>
        <taxon>Actinopterygii</taxon>
        <taxon>Neopterygii</taxon>
        <taxon>Teleostei</taxon>
        <taxon>Protacanthopterygii</taxon>
        <taxon>Esociformes</taxon>
        <taxon>Umbridae</taxon>
        <taxon>Dallia</taxon>
    </lineage>
</organism>
<dbReference type="EMBL" id="CM055747">
    <property type="protein sequence ID" value="KAJ7996126.1"/>
    <property type="molecule type" value="Genomic_DNA"/>
</dbReference>
<sequence length="528" mass="60098">MLHVVVGISTLYERYHRDLNSENCLVRENQSVVVADFGLARLVMEEKGHCRHSPGGRPSAGLGPKPKPGPEGPGSVPVPGRVTDLRKLDRRKRYTVVGNPYWMAPEMIHGKSYDERVDIFSFGIMMLMGTGPIFSNPVAALTTAETGYLGLESVLREFPHEIFNRPSQQAAVTMPGSVTYCCPFSEHCYLATLSKGNSDRLARSKSPWGPLDPYATENCDKDYVGFATLPNQINRISVKKGFEFTLMVIGESGLGKSTLVNSLFLTDLYKDRKVLNAEEMLTQTLSITQRTVCIEEKGVKLRLKLVDTQGYGDSLNNQHSYKFISDYIDCQFEQYRQHEVGLDRRHIRDNRVHCCLYFISPFGHGLRPLDVECIQALQDKVNIIPILAKADCLTCDEVNKKKIRILSEIDKCTLKVYQFPDCDSDEDEEFRRQDMELKKSVPFAVIGSNKVVDVNGRKVRARVYPWGVVEVENPDHSDFVHLRNMLLRTHMQDLKDMTHDTHYECYRAQWLRKHQPSDVDNDFCHLAI</sequence>
<protein>
    <submittedName>
        <fullName evidence="1">Uncharacterized protein</fullName>
    </submittedName>
</protein>
<name>A0ACC2FXU2_DALPE</name>
<evidence type="ECO:0000313" key="2">
    <source>
        <dbReference type="Proteomes" id="UP001157502"/>
    </source>
</evidence>
<dbReference type="Proteomes" id="UP001157502">
    <property type="component" value="Chromosome 20"/>
</dbReference>
<comment type="caution">
    <text evidence="1">The sequence shown here is derived from an EMBL/GenBank/DDBJ whole genome shotgun (WGS) entry which is preliminary data.</text>
</comment>
<gene>
    <name evidence="1" type="ORF">DPEC_G00233840</name>
</gene>
<proteinExistence type="predicted"/>
<accession>A0ACC2FXU2</accession>